<dbReference type="GeneID" id="34558300"/>
<dbReference type="RefSeq" id="XP_022476714.1">
    <property type="nucleotide sequence ID" value="XM_022616790.1"/>
</dbReference>
<evidence type="ECO:0000313" key="1">
    <source>
        <dbReference type="EMBL" id="OHE99567.1"/>
    </source>
</evidence>
<evidence type="ECO:0000313" key="2">
    <source>
        <dbReference type="Proteomes" id="UP000176998"/>
    </source>
</evidence>
<organism evidence="1 2">
    <name type="scientific">Colletotrichum orchidophilum</name>
    <dbReference type="NCBI Taxonomy" id="1209926"/>
    <lineage>
        <taxon>Eukaryota</taxon>
        <taxon>Fungi</taxon>
        <taxon>Dikarya</taxon>
        <taxon>Ascomycota</taxon>
        <taxon>Pezizomycotina</taxon>
        <taxon>Sordariomycetes</taxon>
        <taxon>Hypocreomycetidae</taxon>
        <taxon>Glomerellales</taxon>
        <taxon>Glomerellaceae</taxon>
        <taxon>Colletotrichum</taxon>
    </lineage>
</organism>
<proteinExistence type="predicted"/>
<accession>A0A1G4BDV8</accession>
<comment type="caution">
    <text evidence="1">The sequence shown here is derived from an EMBL/GenBank/DDBJ whole genome shotgun (WGS) entry which is preliminary data.</text>
</comment>
<feature type="non-terminal residue" evidence="1">
    <location>
        <position position="1"/>
    </location>
</feature>
<sequence>LIKFTYFILYKEINNTKELAYTFFKIIITNYSLPKEIIFNKNKLFTIKF</sequence>
<name>A0A1G4BDV8_9PEZI</name>
<dbReference type="OrthoDB" id="5100833at2759"/>
<dbReference type="AlphaFoldDB" id="A0A1G4BDV8"/>
<gene>
    <name evidence="1" type="ORF">CORC01_05145</name>
</gene>
<dbReference type="Proteomes" id="UP000176998">
    <property type="component" value="Unassembled WGS sequence"/>
</dbReference>
<keyword evidence="2" id="KW-1185">Reference proteome</keyword>
<protein>
    <submittedName>
        <fullName evidence="1">Uncharacterized protein</fullName>
    </submittedName>
</protein>
<dbReference type="EMBL" id="MJBS01000035">
    <property type="protein sequence ID" value="OHE99567.1"/>
    <property type="molecule type" value="Genomic_DNA"/>
</dbReference>
<reference evidence="1 2" key="1">
    <citation type="submission" date="2016-09" db="EMBL/GenBank/DDBJ databases">
        <authorList>
            <person name="Capua I."/>
            <person name="De Benedictis P."/>
            <person name="Joannis T."/>
            <person name="Lombin L.H."/>
            <person name="Cattoli G."/>
        </authorList>
    </citation>
    <scope>NUCLEOTIDE SEQUENCE [LARGE SCALE GENOMIC DNA]</scope>
    <source>
        <strain evidence="1 2">IMI 309357</strain>
    </source>
</reference>